<proteinExistence type="predicted"/>
<evidence type="ECO:0000259" key="1">
    <source>
        <dbReference type="Pfam" id="PF08924"/>
    </source>
</evidence>
<sequence length="214" mass="24177">MRTYWGVDSSKKVTRQLYECVKNNYGKPSFWGRYLTRVEDASAGLTTEEIEMLRGYGIKIMPIYNAFSNAVGYDKGKVVARNAAFHARRLGIPKGTPVFVNVEKFFEVDSAWIRGYVDGMYVANYKVGIYHDPVNGDFRPAYCQAVKESDQVALQSILWSAEPEPGITTKRKAPSYAPAKPPCKANVWGWQYGRDDNTCGIDTNLIDSRLYETL</sequence>
<organism evidence="2 3">
    <name type="scientific">Bacillus carboniphilus</name>
    <dbReference type="NCBI Taxonomy" id="86663"/>
    <lineage>
        <taxon>Bacteria</taxon>
        <taxon>Bacillati</taxon>
        <taxon>Bacillota</taxon>
        <taxon>Bacilli</taxon>
        <taxon>Bacillales</taxon>
        <taxon>Bacillaceae</taxon>
        <taxon>Bacillus</taxon>
    </lineage>
</organism>
<feature type="domain" description="Rv2525c-like glycoside hydrolase-like" evidence="1">
    <location>
        <begin position="30"/>
        <end position="130"/>
    </location>
</feature>
<dbReference type="InterPro" id="IPR017853">
    <property type="entry name" value="GH"/>
</dbReference>
<reference evidence="2 3" key="1">
    <citation type="submission" date="2023-06" db="EMBL/GenBank/DDBJ databases">
        <title>Five Gram-positive bacteria isolated from mangrove sediments in Shenzhen, Guangdong, China.</title>
        <authorList>
            <person name="Yu S."/>
            <person name="Zheng W."/>
            <person name="Huang Y."/>
        </authorList>
    </citation>
    <scope>NUCLEOTIDE SEQUENCE [LARGE SCALE GENOMIC DNA]</scope>
    <source>
        <strain evidence="2 3">SaN35-3</strain>
    </source>
</reference>
<keyword evidence="3" id="KW-1185">Reference proteome</keyword>
<evidence type="ECO:0000313" key="3">
    <source>
        <dbReference type="Proteomes" id="UP001197974"/>
    </source>
</evidence>
<dbReference type="Gene3D" id="3.20.20.80">
    <property type="entry name" value="Glycosidases"/>
    <property type="match status" value="1"/>
</dbReference>
<accession>A0ABY9JVS8</accession>
<dbReference type="Pfam" id="PF08924">
    <property type="entry name" value="Rv2525c_GlyHyd-like"/>
    <property type="match status" value="1"/>
</dbReference>
<dbReference type="Proteomes" id="UP001197974">
    <property type="component" value="Chromosome"/>
</dbReference>
<gene>
    <name evidence="2" type="ORF">LC087_13160</name>
</gene>
<dbReference type="EMBL" id="CP129013">
    <property type="protein sequence ID" value="WLR41791.1"/>
    <property type="molecule type" value="Genomic_DNA"/>
</dbReference>
<name>A0ABY9JVS8_9BACI</name>
<dbReference type="InterPro" id="IPR015020">
    <property type="entry name" value="Rv2525c-like_Glyco_Hydro-like"/>
</dbReference>
<dbReference type="RefSeq" id="WP_226541284.1">
    <property type="nucleotide sequence ID" value="NZ_CP129013.1"/>
</dbReference>
<protein>
    <submittedName>
        <fullName evidence="2">DUF1906 domain-containing protein</fullName>
    </submittedName>
</protein>
<dbReference type="SUPFAM" id="SSF51445">
    <property type="entry name" value="(Trans)glycosidases"/>
    <property type="match status" value="1"/>
</dbReference>
<evidence type="ECO:0000313" key="2">
    <source>
        <dbReference type="EMBL" id="WLR41791.1"/>
    </source>
</evidence>